<dbReference type="EMBL" id="LAZR01004306">
    <property type="protein sequence ID" value="KKN09789.1"/>
    <property type="molecule type" value="Genomic_DNA"/>
</dbReference>
<reference evidence="1" key="1">
    <citation type="journal article" date="2015" name="Nature">
        <title>Complex archaea that bridge the gap between prokaryotes and eukaryotes.</title>
        <authorList>
            <person name="Spang A."/>
            <person name="Saw J.H."/>
            <person name="Jorgensen S.L."/>
            <person name="Zaremba-Niedzwiedzka K."/>
            <person name="Martijn J."/>
            <person name="Lind A.E."/>
            <person name="van Eijk R."/>
            <person name="Schleper C."/>
            <person name="Guy L."/>
            <person name="Ettema T.J."/>
        </authorList>
    </citation>
    <scope>NUCLEOTIDE SEQUENCE</scope>
</reference>
<evidence type="ECO:0000313" key="1">
    <source>
        <dbReference type="EMBL" id="KKN09789.1"/>
    </source>
</evidence>
<proteinExistence type="predicted"/>
<accession>A0A0F9MVL9</accession>
<name>A0A0F9MVL9_9ZZZZ</name>
<sequence>MKDPLDEAYLAGRRGAEQRIELLEHLLRLLAVQGLQSQ</sequence>
<organism evidence="1">
    <name type="scientific">marine sediment metagenome</name>
    <dbReference type="NCBI Taxonomy" id="412755"/>
    <lineage>
        <taxon>unclassified sequences</taxon>
        <taxon>metagenomes</taxon>
        <taxon>ecological metagenomes</taxon>
    </lineage>
</organism>
<gene>
    <name evidence="1" type="ORF">LCGC14_1042970</name>
</gene>
<comment type="caution">
    <text evidence="1">The sequence shown here is derived from an EMBL/GenBank/DDBJ whole genome shotgun (WGS) entry which is preliminary data.</text>
</comment>
<protein>
    <submittedName>
        <fullName evidence="1">Uncharacterized protein</fullName>
    </submittedName>
</protein>
<dbReference type="AlphaFoldDB" id="A0A0F9MVL9"/>